<organism evidence="2 3">
    <name type="scientific">Caerostris extrusa</name>
    <name type="common">Bark spider</name>
    <name type="synonym">Caerostris bankana</name>
    <dbReference type="NCBI Taxonomy" id="172846"/>
    <lineage>
        <taxon>Eukaryota</taxon>
        <taxon>Metazoa</taxon>
        <taxon>Ecdysozoa</taxon>
        <taxon>Arthropoda</taxon>
        <taxon>Chelicerata</taxon>
        <taxon>Arachnida</taxon>
        <taxon>Araneae</taxon>
        <taxon>Araneomorphae</taxon>
        <taxon>Entelegynae</taxon>
        <taxon>Araneoidea</taxon>
        <taxon>Araneidae</taxon>
        <taxon>Caerostris</taxon>
    </lineage>
</organism>
<comment type="caution">
    <text evidence="2">The sequence shown here is derived from an EMBL/GenBank/DDBJ whole genome shotgun (WGS) entry which is preliminary data.</text>
</comment>
<evidence type="ECO:0000256" key="1">
    <source>
        <dbReference type="SAM" id="MobiDB-lite"/>
    </source>
</evidence>
<reference evidence="2 3" key="1">
    <citation type="submission" date="2021-06" db="EMBL/GenBank/DDBJ databases">
        <title>Caerostris extrusa draft genome.</title>
        <authorList>
            <person name="Kono N."/>
            <person name="Arakawa K."/>
        </authorList>
    </citation>
    <scope>NUCLEOTIDE SEQUENCE [LARGE SCALE GENOMIC DNA]</scope>
</reference>
<dbReference type="EMBL" id="BPLR01014867">
    <property type="protein sequence ID" value="GIY71869.1"/>
    <property type="molecule type" value="Genomic_DNA"/>
</dbReference>
<feature type="region of interest" description="Disordered" evidence="1">
    <location>
        <begin position="1"/>
        <end position="37"/>
    </location>
</feature>
<protein>
    <submittedName>
        <fullName evidence="2">Uncharacterized protein</fullName>
    </submittedName>
</protein>
<dbReference type="Proteomes" id="UP001054945">
    <property type="component" value="Unassembled WGS sequence"/>
</dbReference>
<proteinExistence type="predicted"/>
<evidence type="ECO:0000313" key="2">
    <source>
        <dbReference type="EMBL" id="GIY71869.1"/>
    </source>
</evidence>
<keyword evidence="3" id="KW-1185">Reference proteome</keyword>
<gene>
    <name evidence="2" type="ORF">CEXT_138521</name>
</gene>
<sequence>MYFHRKLQRGKKEEEEGAKGSSEDHPLNDSLRKKNLQPRGRLIVSSCASTPGCAVAWRDSSRGSVPTLDATCHLSLASFRRPPRPQEQQLLL</sequence>
<accession>A0AAV4VQJ0</accession>
<name>A0AAV4VQJ0_CAEEX</name>
<feature type="compositionally biased region" description="Basic and acidic residues" evidence="1">
    <location>
        <begin position="10"/>
        <end position="32"/>
    </location>
</feature>
<dbReference type="AlphaFoldDB" id="A0AAV4VQJ0"/>
<evidence type="ECO:0000313" key="3">
    <source>
        <dbReference type="Proteomes" id="UP001054945"/>
    </source>
</evidence>